<feature type="domain" description="RDD" evidence="6">
    <location>
        <begin position="8"/>
        <end position="132"/>
    </location>
</feature>
<proteinExistence type="predicted"/>
<feature type="transmembrane region" description="Helical" evidence="5">
    <location>
        <begin position="112"/>
        <end position="137"/>
    </location>
</feature>
<dbReference type="Pfam" id="PF06271">
    <property type="entry name" value="RDD"/>
    <property type="match status" value="1"/>
</dbReference>
<reference evidence="7 8" key="1">
    <citation type="submission" date="2019-06" db="EMBL/GenBank/DDBJ databases">
        <title>Draft genome of C. phoceense Strain 272.</title>
        <authorList>
            <person name="Pacheco L.G.C."/>
            <person name="Barberis C.M."/>
            <person name="Almuzara M.N."/>
            <person name="Traglia G.M."/>
            <person name="Santos C.S."/>
            <person name="Rocha D.J.P.G."/>
            <person name="Aguiar E.R.G.R."/>
            <person name="Vay C.A."/>
        </authorList>
    </citation>
    <scope>NUCLEOTIDE SEQUENCE [LARGE SCALE GENOMIC DNA]</scope>
    <source>
        <strain evidence="7 8">272</strain>
    </source>
</reference>
<feature type="transmembrane region" description="Helical" evidence="5">
    <location>
        <begin position="12"/>
        <end position="33"/>
    </location>
</feature>
<dbReference type="GO" id="GO:0016020">
    <property type="term" value="C:membrane"/>
    <property type="evidence" value="ECO:0007669"/>
    <property type="project" value="UniProtKB-SubCell"/>
</dbReference>
<dbReference type="STRING" id="1686286.GCA_900092335_01682"/>
<evidence type="ECO:0000256" key="2">
    <source>
        <dbReference type="ARBA" id="ARBA00022692"/>
    </source>
</evidence>
<organism evidence="7 8">
    <name type="scientific">Corynebacterium phoceense</name>
    <dbReference type="NCBI Taxonomy" id="1686286"/>
    <lineage>
        <taxon>Bacteria</taxon>
        <taxon>Bacillati</taxon>
        <taxon>Actinomycetota</taxon>
        <taxon>Actinomycetes</taxon>
        <taxon>Mycobacteriales</taxon>
        <taxon>Corynebacteriaceae</taxon>
        <taxon>Corynebacterium</taxon>
    </lineage>
</organism>
<evidence type="ECO:0000256" key="5">
    <source>
        <dbReference type="SAM" id="Phobius"/>
    </source>
</evidence>
<keyword evidence="3 5" id="KW-1133">Transmembrane helix</keyword>
<gene>
    <name evidence="7" type="ORF">EJK80_08505</name>
</gene>
<dbReference type="InterPro" id="IPR010432">
    <property type="entry name" value="RDD"/>
</dbReference>
<keyword evidence="2 5" id="KW-0812">Transmembrane</keyword>
<dbReference type="AlphaFoldDB" id="A0A540R637"/>
<evidence type="ECO:0000256" key="3">
    <source>
        <dbReference type="ARBA" id="ARBA00022989"/>
    </source>
</evidence>
<accession>A0A540R637</accession>
<evidence type="ECO:0000256" key="4">
    <source>
        <dbReference type="ARBA" id="ARBA00023136"/>
    </source>
</evidence>
<comment type="subcellular location">
    <subcellularLocation>
        <location evidence="1">Membrane</location>
        <topology evidence="1">Multi-pass membrane protein</topology>
    </subcellularLocation>
</comment>
<name>A0A540R637_9CORY</name>
<evidence type="ECO:0000313" key="7">
    <source>
        <dbReference type="EMBL" id="TQE43203.1"/>
    </source>
</evidence>
<keyword evidence="8" id="KW-1185">Reference proteome</keyword>
<evidence type="ECO:0000259" key="6">
    <source>
        <dbReference type="Pfam" id="PF06271"/>
    </source>
</evidence>
<sequence length="141" mass="15307">MRDNALLLVRRGLAWWIDGLLVAVVVIAVRAAWLALADPAFNVEALLTPLVFFAYRVGLEGWKNTSLGKWSLRLEILATRRGVVGAALRNAYLLLPLLTLTGAGWAQYTTEIIVAVLALSVLAVGQTPFDLLAGAMVERHS</sequence>
<evidence type="ECO:0000256" key="1">
    <source>
        <dbReference type="ARBA" id="ARBA00004141"/>
    </source>
</evidence>
<protein>
    <submittedName>
        <fullName evidence="7">RDD family protein</fullName>
    </submittedName>
</protein>
<dbReference type="GeneID" id="79852887"/>
<dbReference type="EMBL" id="VHIR01000011">
    <property type="protein sequence ID" value="TQE43203.1"/>
    <property type="molecule type" value="Genomic_DNA"/>
</dbReference>
<keyword evidence="4 5" id="KW-0472">Membrane</keyword>
<evidence type="ECO:0000313" key="8">
    <source>
        <dbReference type="Proteomes" id="UP000318080"/>
    </source>
</evidence>
<comment type="caution">
    <text evidence="7">The sequence shown here is derived from an EMBL/GenBank/DDBJ whole genome shotgun (WGS) entry which is preliminary data.</text>
</comment>
<dbReference type="Proteomes" id="UP000318080">
    <property type="component" value="Unassembled WGS sequence"/>
</dbReference>
<dbReference type="RefSeq" id="WP_066484507.1">
    <property type="nucleotide sequence ID" value="NZ_JANIKK010000006.1"/>
</dbReference>